<dbReference type="CDD" id="cd17242">
    <property type="entry name" value="MobM_relaxase"/>
    <property type="match status" value="1"/>
</dbReference>
<dbReference type="Pfam" id="PF01076">
    <property type="entry name" value="Mob_Pre"/>
    <property type="match status" value="1"/>
</dbReference>
<evidence type="ECO:0000313" key="3">
    <source>
        <dbReference type="EMBL" id="EAV38693.1"/>
    </source>
</evidence>
<comment type="similarity">
    <text evidence="1">Belongs to the plasmid mobilization pre family.</text>
</comment>
<comment type="caution">
    <text evidence="3">The sequence shown here is derived from an EMBL/GenBank/DDBJ whole genome shotgun (WGS) entry which is preliminary data.</text>
</comment>
<sequence>MEVSIMYKLVLHVKHFKKGNLSKLENHNSRRYLHDNNKNIRPELSKNNIQFIDHKGTLTQDVKARTDQRLNNKRAIRSDANLISEIVVGADDKYFQTLTDQKKIDFGRTATKLIQERYGKENVLRSYLHLDEVDDNGIQHPGLHVDLVPMTKNGKLSSDALWDRKELFDFHTYMAKGLQANGFQLERGEEYSRTKHLDPNVYKATMAKFVKNTNDKSLELNCAVKEIEKYKKSLESWKINLDDREDNINFREDGADEEEQALTEREMKDTAREKEQADERRRLDERTHNLVIFAESLKEKDKKLKEKERYIKLGKEKEKKDKAKRLKQERERREQEDDGLVF</sequence>
<geneLocation type="plasmid" evidence="3">
    <name>pLO13</name>
</geneLocation>
<protein>
    <submittedName>
        <fullName evidence="3">Protein Mob/Pre</fullName>
    </submittedName>
</protein>
<gene>
    <name evidence="3" type="primary">mob</name>
    <name evidence="3" type="synonym">pre</name>
    <name evidence="3" type="ORF">OENOO_plasmid001</name>
</gene>
<dbReference type="AlphaFoldDB" id="A0NLD2"/>
<dbReference type="GO" id="GO:0003677">
    <property type="term" value="F:DNA binding"/>
    <property type="evidence" value="ECO:0007669"/>
    <property type="project" value="InterPro"/>
</dbReference>
<feature type="region of interest" description="Disordered" evidence="2">
    <location>
        <begin position="254"/>
        <end position="281"/>
    </location>
</feature>
<feature type="region of interest" description="Disordered" evidence="2">
    <location>
        <begin position="321"/>
        <end position="342"/>
    </location>
</feature>
<dbReference type="NCBIfam" id="NF041497">
    <property type="entry name" value="MobV"/>
    <property type="match status" value="1"/>
</dbReference>
<evidence type="ECO:0000256" key="2">
    <source>
        <dbReference type="SAM" id="MobiDB-lite"/>
    </source>
</evidence>
<dbReference type="EMBL" id="AAUV01000062">
    <property type="protein sequence ID" value="EAV38693.1"/>
    <property type="molecule type" value="Genomic_DNA"/>
</dbReference>
<name>A0NLD2_OENOE</name>
<evidence type="ECO:0000256" key="1">
    <source>
        <dbReference type="ARBA" id="ARBA00010657"/>
    </source>
</evidence>
<feature type="compositionally biased region" description="Basic and acidic residues" evidence="2">
    <location>
        <begin position="262"/>
        <end position="281"/>
    </location>
</feature>
<dbReference type="HOGENOM" id="CLU_810953_0_0_9"/>
<accession>A0NLD2</accession>
<organism evidence="3 4">
    <name type="scientific">Oenococcus oeni ATCC BAA-1163</name>
    <dbReference type="NCBI Taxonomy" id="379360"/>
    <lineage>
        <taxon>Bacteria</taxon>
        <taxon>Bacillati</taxon>
        <taxon>Bacillota</taxon>
        <taxon>Bacilli</taxon>
        <taxon>Lactobacillales</taxon>
        <taxon>Lactobacillaceae</taxon>
        <taxon>Oenococcus</taxon>
    </lineage>
</organism>
<evidence type="ECO:0000313" key="4">
    <source>
        <dbReference type="Proteomes" id="UP000003346"/>
    </source>
</evidence>
<proteinExistence type="inferred from homology"/>
<dbReference type="Proteomes" id="UP000003346">
    <property type="component" value="Unassembled WGS sequence"/>
</dbReference>
<dbReference type="Gene3D" id="3.30.930.30">
    <property type="match status" value="1"/>
</dbReference>
<dbReference type="GO" id="GO:0006310">
    <property type="term" value="P:DNA recombination"/>
    <property type="evidence" value="ECO:0007669"/>
    <property type="project" value="InterPro"/>
</dbReference>
<keyword evidence="3" id="KW-0614">Plasmid</keyword>
<reference evidence="3 4" key="1">
    <citation type="submission" date="2006-11" db="EMBL/GenBank/DDBJ databases">
        <authorList>
            <consortium name="Laboratoire de Microbiologie (Universite Bourgogne)"/>
            <consortium name="GENOME Express"/>
            <consortium name="UMR Oenologie Ampelologie (Universite Bordeaux 2)"/>
            <person name="Guzzo J."/>
        </authorList>
    </citation>
    <scope>NUCLEOTIDE SEQUENCE [LARGE SCALE GENOMIC DNA]</scope>
    <source>
        <strain evidence="3 4">ATCC BAA-1163</strain>
        <plasmid evidence="3">pLO13</plasmid>
    </source>
</reference>
<dbReference type="InterPro" id="IPR001668">
    <property type="entry name" value="Mob_Pre"/>
</dbReference>
<feature type="compositionally biased region" description="Basic and acidic residues" evidence="2">
    <location>
        <begin position="321"/>
        <end position="335"/>
    </location>
</feature>